<keyword evidence="3" id="KW-1185">Reference proteome</keyword>
<dbReference type="EMBL" id="BJUB01000004">
    <property type="protein sequence ID" value="GEK21081.1"/>
    <property type="molecule type" value="Genomic_DNA"/>
</dbReference>
<name>A0A510V583_9CELL</name>
<reference evidence="2 3" key="1">
    <citation type="submission" date="2019-07" db="EMBL/GenBank/DDBJ databases">
        <title>Whole genome shotgun sequence of Cellulomonas xylanilytica NBRC 101102.</title>
        <authorList>
            <person name="Hosoyama A."/>
            <person name="Uohara A."/>
            <person name="Ohji S."/>
            <person name="Ichikawa N."/>
        </authorList>
    </citation>
    <scope>NUCLEOTIDE SEQUENCE [LARGE SCALE GENOMIC DNA]</scope>
    <source>
        <strain evidence="2 3">NBRC 101102</strain>
    </source>
</reference>
<dbReference type="InterPro" id="IPR011009">
    <property type="entry name" value="Kinase-like_dom_sf"/>
</dbReference>
<dbReference type="AlphaFoldDB" id="A0A510V583"/>
<protein>
    <recommendedName>
        <fullName evidence="1">Aminoglycoside phosphotransferase domain-containing protein</fullName>
    </recommendedName>
</protein>
<accession>A0A510V583</accession>
<gene>
    <name evidence="2" type="ORF">CXY01_16010</name>
</gene>
<dbReference type="RefSeq" id="WP_146926863.1">
    <property type="nucleotide sequence ID" value="NZ_BJUB01000004.1"/>
</dbReference>
<feature type="domain" description="Aminoglycoside phosphotransferase" evidence="1">
    <location>
        <begin position="28"/>
        <end position="250"/>
    </location>
</feature>
<dbReference type="InterPro" id="IPR051678">
    <property type="entry name" value="AGP_Transferase"/>
</dbReference>
<dbReference type="PANTHER" id="PTHR21310">
    <property type="entry name" value="AMINOGLYCOSIDE PHOSPHOTRANSFERASE-RELATED-RELATED"/>
    <property type="match status" value="1"/>
</dbReference>
<dbReference type="OrthoDB" id="4819498at2"/>
<evidence type="ECO:0000313" key="2">
    <source>
        <dbReference type="EMBL" id="GEK21081.1"/>
    </source>
</evidence>
<dbReference type="Pfam" id="PF01636">
    <property type="entry name" value="APH"/>
    <property type="match status" value="1"/>
</dbReference>
<sequence length="293" mass="31776">MTGADGWLRLGREIATRHAGRAQVEVLGSTSAHAVLLVRGGATRLVLKVAAASARPGLDYARSAAAQRLADHAGVPVAGVVAAGADPELPAVQYLLHEHVDGVQWRAVRPALDPVGRAAASTDIARAVLALQSVRPASYGVLGGPPTASLLDALGDRITARIPPGRQRVLAQDVLARHASLFDGPVGRPTLTHDDLHHANLLFRRRTDGSWRLVAVLDWDKAWAGPAESDVARMGFWDDMTDPVFWSVYREAVPERDGWAQRAAVYQLLWCLEYDVDTDRHRRDTAELVERLT</sequence>
<proteinExistence type="predicted"/>
<comment type="caution">
    <text evidence="2">The sequence shown here is derived from an EMBL/GenBank/DDBJ whole genome shotgun (WGS) entry which is preliminary data.</text>
</comment>
<dbReference type="SUPFAM" id="SSF56112">
    <property type="entry name" value="Protein kinase-like (PK-like)"/>
    <property type="match status" value="1"/>
</dbReference>
<dbReference type="InterPro" id="IPR002575">
    <property type="entry name" value="Aminoglycoside_PTrfase"/>
</dbReference>
<evidence type="ECO:0000259" key="1">
    <source>
        <dbReference type="Pfam" id="PF01636"/>
    </source>
</evidence>
<dbReference type="Gene3D" id="3.90.1200.10">
    <property type="match status" value="1"/>
</dbReference>
<evidence type="ECO:0000313" key="3">
    <source>
        <dbReference type="Proteomes" id="UP000321118"/>
    </source>
</evidence>
<organism evidence="2 3">
    <name type="scientific">Cellulomonas xylanilytica</name>
    <dbReference type="NCBI Taxonomy" id="233583"/>
    <lineage>
        <taxon>Bacteria</taxon>
        <taxon>Bacillati</taxon>
        <taxon>Actinomycetota</taxon>
        <taxon>Actinomycetes</taxon>
        <taxon>Micrococcales</taxon>
        <taxon>Cellulomonadaceae</taxon>
        <taxon>Cellulomonas</taxon>
    </lineage>
</organism>
<dbReference type="Proteomes" id="UP000321118">
    <property type="component" value="Unassembled WGS sequence"/>
</dbReference>